<evidence type="ECO:0000256" key="11">
    <source>
        <dbReference type="PROSITE-ProRule" id="PRU01360"/>
    </source>
</evidence>
<dbReference type="PANTHER" id="PTHR32552:SF81">
    <property type="entry name" value="TONB-DEPENDENT OUTER MEMBRANE RECEPTOR"/>
    <property type="match status" value="1"/>
</dbReference>
<feature type="domain" description="TonB-dependent receptor plug" evidence="15">
    <location>
        <begin position="54"/>
        <end position="158"/>
    </location>
</feature>
<evidence type="ECO:0000256" key="1">
    <source>
        <dbReference type="ARBA" id="ARBA00004571"/>
    </source>
</evidence>
<evidence type="ECO:0000256" key="8">
    <source>
        <dbReference type="ARBA" id="ARBA00023077"/>
    </source>
</evidence>
<dbReference type="RefSeq" id="WP_248205880.1">
    <property type="nucleotide sequence ID" value="NZ_JALNMH010000003.1"/>
</dbReference>
<gene>
    <name evidence="16" type="ORF">M0G41_04905</name>
</gene>
<dbReference type="InterPro" id="IPR039426">
    <property type="entry name" value="TonB-dep_rcpt-like"/>
</dbReference>
<keyword evidence="13" id="KW-0732">Signal</keyword>
<keyword evidence="10 11" id="KW-0998">Cell outer membrane</keyword>
<keyword evidence="17" id="KW-1185">Reference proteome</keyword>
<evidence type="ECO:0000256" key="7">
    <source>
        <dbReference type="ARBA" id="ARBA00023065"/>
    </source>
</evidence>
<keyword evidence="2 11" id="KW-0813">Transport</keyword>
<organism evidence="16 17">
    <name type="scientific">Pseudomarimonas salicorniae</name>
    <dbReference type="NCBI Taxonomy" id="2933270"/>
    <lineage>
        <taxon>Bacteria</taxon>
        <taxon>Pseudomonadati</taxon>
        <taxon>Pseudomonadota</taxon>
        <taxon>Gammaproteobacteria</taxon>
        <taxon>Lysobacterales</taxon>
        <taxon>Lysobacteraceae</taxon>
        <taxon>Pseudomarimonas</taxon>
    </lineage>
</organism>
<comment type="similarity">
    <text evidence="11 12">Belongs to the TonB-dependent receptor family.</text>
</comment>
<dbReference type="Gene3D" id="2.40.170.20">
    <property type="entry name" value="TonB-dependent receptor, beta-barrel domain"/>
    <property type="match status" value="2"/>
</dbReference>
<feature type="signal peptide" evidence="13">
    <location>
        <begin position="1"/>
        <end position="24"/>
    </location>
</feature>
<evidence type="ECO:0000313" key="16">
    <source>
        <dbReference type="EMBL" id="MCK7593008.1"/>
    </source>
</evidence>
<evidence type="ECO:0000256" key="5">
    <source>
        <dbReference type="ARBA" id="ARBA00022692"/>
    </source>
</evidence>
<proteinExistence type="inferred from homology"/>
<feature type="domain" description="TonB-dependent receptor-like beta-barrel" evidence="14">
    <location>
        <begin position="256"/>
        <end position="778"/>
    </location>
</feature>
<dbReference type="InterPro" id="IPR036942">
    <property type="entry name" value="Beta-barrel_TonB_sf"/>
</dbReference>
<keyword evidence="4" id="KW-0410">Iron transport</keyword>
<dbReference type="SUPFAM" id="SSF56935">
    <property type="entry name" value="Porins"/>
    <property type="match status" value="1"/>
</dbReference>
<dbReference type="InterPro" id="IPR000531">
    <property type="entry name" value="Beta-barrel_TonB"/>
</dbReference>
<comment type="subcellular location">
    <subcellularLocation>
        <location evidence="1 11">Cell outer membrane</location>
        <topology evidence="1 11">Multi-pass membrane protein</topology>
    </subcellularLocation>
</comment>
<keyword evidence="3 11" id="KW-1134">Transmembrane beta strand</keyword>
<evidence type="ECO:0000256" key="10">
    <source>
        <dbReference type="ARBA" id="ARBA00023237"/>
    </source>
</evidence>
<keyword evidence="9 11" id="KW-0472">Membrane</keyword>
<feature type="chain" id="PRO_5046664067" evidence="13">
    <location>
        <begin position="25"/>
        <end position="816"/>
    </location>
</feature>
<protein>
    <submittedName>
        <fullName evidence="16">TonB-dependent receptor</fullName>
    </submittedName>
</protein>
<name>A0ABT0GF03_9GAMM</name>
<reference evidence="16" key="1">
    <citation type="submission" date="2022-04" db="EMBL/GenBank/DDBJ databases">
        <title>Lysobacter sp. CAU 1642 isolated from sea sand.</title>
        <authorList>
            <person name="Kim W."/>
        </authorList>
    </citation>
    <scope>NUCLEOTIDE SEQUENCE</scope>
    <source>
        <strain evidence="16">CAU 1642</strain>
    </source>
</reference>
<sequence length="816" mass="89706">MRKAAAVRSGWLGLGAMLSMQAAAQPADAGVEPSEEAALDTVVVTARKKTEALQKVPMSVLSFDATAQRQRALDSLDALGDAVPGLQQGDLAITSRMSLRGVNSGDNNAFEQAVGVYVDGLYRGRMNQQHIGLFDLERIEVLRGPQVALYGNSSIGGAISAMTRKPGFQREGELGLGYEAEYRTWKVRGGADLPVSETLALRVAGTWRDQQQGLFPNAASGRSEPKIDDEAARISALWLPGERTSLALRHEQARHQRDGHIFDVFKHVDGQGNPWPGSPFTGLGDNRLDIGNGAPFQYTTAFQITEMDETLAELVYEADSWTLTSISGHSAYDYRHSADVDLTPATLINVFQDETFEQFSQELRVSGQASPSLDYLFGLYWQQEDFRNDYLSDFNLPALIAPAFGLPTDLVGGLLEPFSRHILLDQQTRQSAIFGHLDWAFAEDWRAALGLRLQRTRKDAFQAVRGAGLDHVDGPGPLVDLRWLDPQIGPGLLANPAYLADPTRYVLVLPDGTTVGPLLAPNHLLGYSIVSNGRGTPHEFGDLSRRETQPMLQASLSWQADPGLLLYAGWSNGAKAGGFDFLYEGGNRDEVEYGDESASVFELGLKHQGPRLRLNLAAFHGSYDDLQVSVFDGGIGFVVGNAASSTSQGLEVDLVWQLTEHWRLRGNASWVDFRYDHFPDANCSTTERLNTGQVLCDWSSRRTPFVPELEGVFGIEQDGQLGAWQFTHTLQWRYTGDHATASDLEVQTRQSAYSLFDYRIELRPQAASWSVALAARNLTDRRYDVFTSVIPLAPGGAFAHVRAPGRTVELELSLRF</sequence>
<keyword evidence="5 11" id="KW-0812">Transmembrane</keyword>
<keyword evidence="7" id="KW-0406">Ion transport</keyword>
<dbReference type="Pfam" id="PF07715">
    <property type="entry name" value="Plug"/>
    <property type="match status" value="1"/>
</dbReference>
<evidence type="ECO:0000256" key="6">
    <source>
        <dbReference type="ARBA" id="ARBA00023004"/>
    </source>
</evidence>
<evidence type="ECO:0000256" key="2">
    <source>
        <dbReference type="ARBA" id="ARBA00022448"/>
    </source>
</evidence>
<evidence type="ECO:0000256" key="4">
    <source>
        <dbReference type="ARBA" id="ARBA00022496"/>
    </source>
</evidence>
<keyword evidence="6" id="KW-0408">Iron</keyword>
<dbReference type="EMBL" id="JALNMH010000003">
    <property type="protein sequence ID" value="MCK7593008.1"/>
    <property type="molecule type" value="Genomic_DNA"/>
</dbReference>
<evidence type="ECO:0000256" key="12">
    <source>
        <dbReference type="RuleBase" id="RU003357"/>
    </source>
</evidence>
<dbReference type="Proteomes" id="UP001431449">
    <property type="component" value="Unassembled WGS sequence"/>
</dbReference>
<dbReference type="PROSITE" id="PS52016">
    <property type="entry name" value="TONB_DEPENDENT_REC_3"/>
    <property type="match status" value="1"/>
</dbReference>
<dbReference type="Pfam" id="PF00593">
    <property type="entry name" value="TonB_dep_Rec_b-barrel"/>
    <property type="match status" value="1"/>
</dbReference>
<evidence type="ECO:0000313" key="17">
    <source>
        <dbReference type="Proteomes" id="UP001431449"/>
    </source>
</evidence>
<evidence type="ECO:0000256" key="3">
    <source>
        <dbReference type="ARBA" id="ARBA00022452"/>
    </source>
</evidence>
<evidence type="ECO:0000259" key="15">
    <source>
        <dbReference type="Pfam" id="PF07715"/>
    </source>
</evidence>
<dbReference type="InterPro" id="IPR012910">
    <property type="entry name" value="Plug_dom"/>
</dbReference>
<keyword evidence="16" id="KW-0675">Receptor</keyword>
<evidence type="ECO:0000256" key="13">
    <source>
        <dbReference type="SAM" id="SignalP"/>
    </source>
</evidence>
<evidence type="ECO:0000256" key="9">
    <source>
        <dbReference type="ARBA" id="ARBA00023136"/>
    </source>
</evidence>
<accession>A0ABT0GF03</accession>
<evidence type="ECO:0000259" key="14">
    <source>
        <dbReference type="Pfam" id="PF00593"/>
    </source>
</evidence>
<dbReference type="PANTHER" id="PTHR32552">
    <property type="entry name" value="FERRICHROME IRON RECEPTOR-RELATED"/>
    <property type="match status" value="1"/>
</dbReference>
<comment type="caution">
    <text evidence="16">The sequence shown here is derived from an EMBL/GenBank/DDBJ whole genome shotgun (WGS) entry which is preliminary data.</text>
</comment>
<keyword evidence="8 12" id="KW-0798">TonB box</keyword>